<gene>
    <name evidence="1" type="ORF">IC621_03095</name>
</gene>
<organism evidence="1 2">
    <name type="scientific">Metabacillus arenae</name>
    <dbReference type="NCBI Taxonomy" id="2771434"/>
    <lineage>
        <taxon>Bacteria</taxon>
        <taxon>Bacillati</taxon>
        <taxon>Bacillota</taxon>
        <taxon>Bacilli</taxon>
        <taxon>Bacillales</taxon>
        <taxon>Bacillaceae</taxon>
        <taxon>Metabacillus</taxon>
    </lineage>
</organism>
<proteinExistence type="predicted"/>
<name>A0A926NFT3_9BACI</name>
<reference evidence="1" key="1">
    <citation type="submission" date="2020-09" db="EMBL/GenBank/DDBJ databases">
        <title>A novel bacterium of genus Bacillus, isolated from South China Sea.</title>
        <authorList>
            <person name="Huang H."/>
            <person name="Mo K."/>
            <person name="Hu Y."/>
        </authorList>
    </citation>
    <scope>NUCLEOTIDE SEQUENCE</scope>
    <source>
        <strain evidence="1">IB182487</strain>
    </source>
</reference>
<dbReference type="Proteomes" id="UP000626844">
    <property type="component" value="Unassembled WGS sequence"/>
</dbReference>
<sequence>MATEQLKAFSEEHNHAVGNLNSLKVKTVANGAIVENADIDNFTLVQLSFNADGERVARQLSAVTNKSYLIAAPETRYMGEAMTDFYNAVGDRARIVVLEAAYTRFETSAYSLNTGVTEITNGQVAHFDPATKKFIISASGTPHVDYANASAKFLVVSNEEDIAYTFGKPMVRFEVIEA</sequence>
<dbReference type="EMBL" id="JACXAI010000002">
    <property type="protein sequence ID" value="MBD1379208.1"/>
    <property type="molecule type" value="Genomic_DNA"/>
</dbReference>
<keyword evidence="2" id="KW-1185">Reference proteome</keyword>
<dbReference type="AlphaFoldDB" id="A0A926NFT3"/>
<evidence type="ECO:0000313" key="2">
    <source>
        <dbReference type="Proteomes" id="UP000626844"/>
    </source>
</evidence>
<dbReference type="RefSeq" id="WP_191155604.1">
    <property type="nucleotide sequence ID" value="NZ_JACXAI010000002.1"/>
</dbReference>
<evidence type="ECO:0000313" key="1">
    <source>
        <dbReference type="EMBL" id="MBD1379208.1"/>
    </source>
</evidence>
<comment type="caution">
    <text evidence="1">The sequence shown here is derived from an EMBL/GenBank/DDBJ whole genome shotgun (WGS) entry which is preliminary data.</text>
</comment>
<protein>
    <submittedName>
        <fullName evidence="1">Uncharacterized protein</fullName>
    </submittedName>
</protein>
<accession>A0A926NFT3</accession>